<name>A0ABN7KG00_9BACT</name>
<protein>
    <submittedName>
        <fullName evidence="2">Uncharacterized protein</fullName>
    </submittedName>
</protein>
<evidence type="ECO:0000313" key="2">
    <source>
        <dbReference type="EMBL" id="CAE6691329.1"/>
    </source>
</evidence>
<accession>A0ABN7KG00</accession>
<sequence length="60" mass="6162">METRLAIFRLSAGLACLGETASGHDAPFLVTLTASGPSLQAPARFSTAPRRPSGKPAPDP</sequence>
<dbReference type="Proteomes" id="UP000675880">
    <property type="component" value="Unassembled WGS sequence"/>
</dbReference>
<dbReference type="EMBL" id="CAJNBJ010000001">
    <property type="protein sequence ID" value="CAE6691329.1"/>
    <property type="molecule type" value="Genomic_DNA"/>
</dbReference>
<comment type="caution">
    <text evidence="2">The sequence shown here is derived from an EMBL/GenBank/DDBJ whole genome shotgun (WGS) entry which is preliminary data.</text>
</comment>
<reference evidence="2 3" key="1">
    <citation type="submission" date="2021-02" db="EMBL/GenBank/DDBJ databases">
        <authorList>
            <person name="Han P."/>
        </authorList>
    </citation>
    <scope>NUCLEOTIDE SEQUENCE [LARGE SCALE GENOMIC DNA]</scope>
    <source>
        <strain evidence="2">Candidatus Nitrospira sp. ZN2</strain>
    </source>
</reference>
<gene>
    <name evidence="2" type="ORF">NSPZN2_10236</name>
</gene>
<keyword evidence="3" id="KW-1185">Reference proteome</keyword>
<feature type="region of interest" description="Disordered" evidence="1">
    <location>
        <begin position="39"/>
        <end position="60"/>
    </location>
</feature>
<evidence type="ECO:0000256" key="1">
    <source>
        <dbReference type="SAM" id="MobiDB-lite"/>
    </source>
</evidence>
<evidence type="ECO:0000313" key="3">
    <source>
        <dbReference type="Proteomes" id="UP000675880"/>
    </source>
</evidence>
<proteinExistence type="predicted"/>
<organism evidence="2 3">
    <name type="scientific">Nitrospira defluvii</name>
    <dbReference type="NCBI Taxonomy" id="330214"/>
    <lineage>
        <taxon>Bacteria</taxon>
        <taxon>Pseudomonadati</taxon>
        <taxon>Nitrospirota</taxon>
        <taxon>Nitrospiria</taxon>
        <taxon>Nitrospirales</taxon>
        <taxon>Nitrospiraceae</taxon>
        <taxon>Nitrospira</taxon>
    </lineage>
</organism>